<dbReference type="STRING" id="1288826.MSNKSG1_06858"/>
<evidence type="ECO:0000313" key="4">
    <source>
        <dbReference type="Proteomes" id="UP000011960"/>
    </source>
</evidence>
<evidence type="ECO:0000256" key="1">
    <source>
        <dbReference type="SAM" id="Phobius"/>
    </source>
</evidence>
<keyword evidence="3" id="KW-0808">Transferase</keyword>
<evidence type="ECO:0000313" key="3">
    <source>
        <dbReference type="EMBL" id="EMP55571.1"/>
    </source>
</evidence>
<dbReference type="SUPFAM" id="SSF53448">
    <property type="entry name" value="Nucleotide-diphospho-sugar transferases"/>
    <property type="match status" value="1"/>
</dbReference>
<evidence type="ECO:0000259" key="2">
    <source>
        <dbReference type="Pfam" id="PF00535"/>
    </source>
</evidence>
<feature type="transmembrane region" description="Helical" evidence="1">
    <location>
        <begin position="254"/>
        <end position="273"/>
    </location>
</feature>
<keyword evidence="1" id="KW-1133">Transmembrane helix</keyword>
<dbReference type="InterPro" id="IPR029044">
    <property type="entry name" value="Nucleotide-diphossugar_trans"/>
</dbReference>
<dbReference type="PATRIC" id="fig|1288826.3.peg.1337"/>
<dbReference type="RefSeq" id="WP_008938518.1">
    <property type="nucleotide sequence ID" value="NZ_APAT01000015.1"/>
</dbReference>
<protein>
    <submittedName>
        <fullName evidence="3">Family 2 glycosyl transferase</fullName>
    </submittedName>
</protein>
<accession>M7CPI7</accession>
<keyword evidence="1" id="KW-0472">Membrane</keyword>
<sequence>MNPTFSIIIPCLNEEAFIEDCLESINSQNLQRCRFEIIVVDNGSTDQSVEKAQKLADKIILAPGVFVGAVRNVGAYHARGEVLVFIDADCTLDYDWLTRAEKLLLENPDSVLGGGAALPEDAAWIERFWLLEGPKGNQLPKELIGCSIVVPSAIFSEITGFDEKFSSGEDTDFSKRAKKLKYSVMITRDLNVKHLGNAKNIKSFIKRQAWHAKSYHKSFKSNIKDPIFLLIITFVTLAISGILIFTLLNAICGTLIVFLAFLLPTILTIKRYIRANRSPKTPSEVAISYFLDLLYVIGRVVGLIYFKK</sequence>
<dbReference type="PANTHER" id="PTHR43685:SF2">
    <property type="entry name" value="GLYCOSYLTRANSFERASE 2-LIKE DOMAIN-CONTAINING PROTEIN"/>
    <property type="match status" value="1"/>
</dbReference>
<feature type="transmembrane region" description="Helical" evidence="1">
    <location>
        <begin position="285"/>
        <end position="306"/>
    </location>
</feature>
<dbReference type="PANTHER" id="PTHR43685">
    <property type="entry name" value="GLYCOSYLTRANSFERASE"/>
    <property type="match status" value="1"/>
</dbReference>
<feature type="domain" description="Glycosyltransferase 2-like" evidence="2">
    <location>
        <begin position="6"/>
        <end position="114"/>
    </location>
</feature>
<dbReference type="InterPro" id="IPR001173">
    <property type="entry name" value="Glyco_trans_2-like"/>
</dbReference>
<reference evidence="3 4" key="1">
    <citation type="journal article" date="2013" name="Genome Announc.">
        <title>Genome Sequence of Hydrothermal Arsenic-Respiring Bacterium Marinobacter santoriniensis NKSG1T.</title>
        <authorList>
            <person name="Handley K.M."/>
            <person name="Upton M."/>
            <person name="Beatson S.A."/>
            <person name="Hery M."/>
            <person name="Lloyd J.R."/>
        </authorList>
    </citation>
    <scope>NUCLEOTIDE SEQUENCE [LARGE SCALE GENOMIC DNA]</scope>
    <source>
        <strain evidence="3 4">NKSG1</strain>
    </source>
</reference>
<dbReference type="InterPro" id="IPR050834">
    <property type="entry name" value="Glycosyltransf_2"/>
</dbReference>
<dbReference type="Proteomes" id="UP000011960">
    <property type="component" value="Unassembled WGS sequence"/>
</dbReference>
<dbReference type="eggNOG" id="COG1215">
    <property type="taxonomic scope" value="Bacteria"/>
</dbReference>
<keyword evidence="4" id="KW-1185">Reference proteome</keyword>
<name>M7CPI7_9GAMM</name>
<proteinExistence type="predicted"/>
<gene>
    <name evidence="3" type="ORF">MSNKSG1_06858</name>
</gene>
<feature type="transmembrane region" description="Helical" evidence="1">
    <location>
        <begin position="227"/>
        <end position="248"/>
    </location>
</feature>
<keyword evidence="1" id="KW-0812">Transmembrane</keyword>
<dbReference type="AlphaFoldDB" id="M7CPI7"/>
<dbReference type="Gene3D" id="3.90.550.10">
    <property type="entry name" value="Spore Coat Polysaccharide Biosynthesis Protein SpsA, Chain A"/>
    <property type="match status" value="1"/>
</dbReference>
<organism evidence="3 4">
    <name type="scientific">Marinobacter santoriniensis NKSG1</name>
    <dbReference type="NCBI Taxonomy" id="1288826"/>
    <lineage>
        <taxon>Bacteria</taxon>
        <taxon>Pseudomonadati</taxon>
        <taxon>Pseudomonadota</taxon>
        <taxon>Gammaproteobacteria</taxon>
        <taxon>Pseudomonadales</taxon>
        <taxon>Marinobacteraceae</taxon>
        <taxon>Marinobacter</taxon>
    </lineage>
</organism>
<dbReference type="OrthoDB" id="9069044at2"/>
<dbReference type="GO" id="GO:0016740">
    <property type="term" value="F:transferase activity"/>
    <property type="evidence" value="ECO:0007669"/>
    <property type="project" value="UniProtKB-KW"/>
</dbReference>
<dbReference type="Pfam" id="PF00535">
    <property type="entry name" value="Glycos_transf_2"/>
    <property type="match status" value="1"/>
</dbReference>
<dbReference type="EMBL" id="APAT01000015">
    <property type="protein sequence ID" value="EMP55571.1"/>
    <property type="molecule type" value="Genomic_DNA"/>
</dbReference>
<comment type="caution">
    <text evidence="3">The sequence shown here is derived from an EMBL/GenBank/DDBJ whole genome shotgun (WGS) entry which is preliminary data.</text>
</comment>